<dbReference type="Pfam" id="PF13399">
    <property type="entry name" value="LytR_C"/>
    <property type="match status" value="1"/>
</dbReference>
<dbReference type="InterPro" id="IPR027381">
    <property type="entry name" value="LytR/CpsA/Psr_C"/>
</dbReference>
<protein>
    <recommendedName>
        <fullName evidence="2">LytR/CpsA/Psr regulator C-terminal domain-containing protein</fullName>
    </recommendedName>
</protein>
<accession>A0A1G2BX89</accession>
<evidence type="ECO:0000259" key="2">
    <source>
        <dbReference type="Pfam" id="PF13399"/>
    </source>
</evidence>
<name>A0A1G2BX89_9BACT</name>
<feature type="region of interest" description="Disordered" evidence="1">
    <location>
        <begin position="31"/>
        <end position="55"/>
    </location>
</feature>
<organism evidence="3 4">
    <name type="scientific">Candidatus Komeilibacteria bacterium RIFCSPLOWO2_01_FULL_53_11</name>
    <dbReference type="NCBI Taxonomy" id="1798552"/>
    <lineage>
        <taxon>Bacteria</taxon>
        <taxon>Candidatus Komeiliibacteriota</taxon>
    </lineage>
</organism>
<feature type="compositionally biased region" description="Polar residues" evidence="1">
    <location>
        <begin position="41"/>
        <end position="50"/>
    </location>
</feature>
<evidence type="ECO:0000256" key="1">
    <source>
        <dbReference type="SAM" id="MobiDB-lite"/>
    </source>
</evidence>
<sequence>MKKILIILILLVVAFAGLVVGGAITQGGKQFSDGRSADAGSGTNETSPSLTPADVRIGVLDPGEEPSAATLLLMKRLQALGYDTTVLSGQSASSESVRSQTTVRLKRDDEQLMLLLQRTAFVQSLFRKVIDTGQEQDIVLAAWNISDIRWDASRSEADALLAYAPDAVPVVVMNAGAPSGTAGEVAGAMAGVGYTQVTAENSETSVAEPAVVYYQRNYREVAKQVTTYLKQSGYASASYRYRYAQGAPIVVELGGPESE</sequence>
<dbReference type="Proteomes" id="UP000177349">
    <property type="component" value="Unassembled WGS sequence"/>
</dbReference>
<dbReference type="EMBL" id="MHKN01000009">
    <property type="protein sequence ID" value="OGY92797.1"/>
    <property type="molecule type" value="Genomic_DNA"/>
</dbReference>
<evidence type="ECO:0000313" key="4">
    <source>
        <dbReference type="Proteomes" id="UP000177349"/>
    </source>
</evidence>
<dbReference type="Gene3D" id="3.30.70.2390">
    <property type="match status" value="1"/>
</dbReference>
<gene>
    <name evidence="3" type="ORF">A3B31_02825</name>
</gene>
<comment type="caution">
    <text evidence="3">The sequence shown here is derived from an EMBL/GenBank/DDBJ whole genome shotgun (WGS) entry which is preliminary data.</text>
</comment>
<reference evidence="3 4" key="1">
    <citation type="journal article" date="2016" name="Nat. Commun.">
        <title>Thousands of microbial genomes shed light on interconnected biogeochemical processes in an aquifer system.</title>
        <authorList>
            <person name="Anantharaman K."/>
            <person name="Brown C.T."/>
            <person name="Hug L.A."/>
            <person name="Sharon I."/>
            <person name="Castelle C.J."/>
            <person name="Probst A.J."/>
            <person name="Thomas B.C."/>
            <person name="Singh A."/>
            <person name="Wilkins M.J."/>
            <person name="Karaoz U."/>
            <person name="Brodie E.L."/>
            <person name="Williams K.H."/>
            <person name="Hubbard S.S."/>
            <person name="Banfield J.F."/>
        </authorList>
    </citation>
    <scope>NUCLEOTIDE SEQUENCE [LARGE SCALE GENOMIC DNA]</scope>
</reference>
<proteinExistence type="predicted"/>
<dbReference type="AlphaFoldDB" id="A0A1G2BX89"/>
<evidence type="ECO:0000313" key="3">
    <source>
        <dbReference type="EMBL" id="OGY92797.1"/>
    </source>
</evidence>
<feature type="domain" description="LytR/CpsA/Psr regulator C-terminal" evidence="2">
    <location>
        <begin position="168"/>
        <end position="231"/>
    </location>
</feature>